<reference evidence="5 6" key="1">
    <citation type="submission" date="2020-02" db="EMBL/GenBank/DDBJ databases">
        <title>Pseudoroseicyclus tamarix, sp. nov., isolated from offshore sediment of a Tamarix chinensis forest.</title>
        <authorList>
            <person name="Gai Y."/>
        </authorList>
    </citation>
    <scope>NUCLEOTIDE SEQUENCE [LARGE SCALE GENOMIC DNA]</scope>
    <source>
        <strain evidence="5 6">CLL3-39</strain>
    </source>
</reference>
<comment type="caution">
    <text evidence="5">The sequence shown here is derived from an EMBL/GenBank/DDBJ whole genome shotgun (WGS) entry which is preliminary data.</text>
</comment>
<name>A0A6B2JXX6_9RHOB</name>
<dbReference type="InterPro" id="IPR018490">
    <property type="entry name" value="cNMP-bd_dom_sf"/>
</dbReference>
<evidence type="ECO:0000256" key="2">
    <source>
        <dbReference type="ARBA" id="ARBA00023125"/>
    </source>
</evidence>
<protein>
    <submittedName>
        <fullName evidence="5">Crp/Fnr family transcriptional regulator</fullName>
    </submittedName>
</protein>
<evidence type="ECO:0000256" key="1">
    <source>
        <dbReference type="ARBA" id="ARBA00023015"/>
    </source>
</evidence>
<dbReference type="GO" id="GO:0003677">
    <property type="term" value="F:DNA binding"/>
    <property type="evidence" value="ECO:0007669"/>
    <property type="project" value="UniProtKB-KW"/>
</dbReference>
<dbReference type="InterPro" id="IPR012318">
    <property type="entry name" value="HTH_CRP"/>
</dbReference>
<accession>A0A6B2JXX6</accession>
<dbReference type="AlphaFoldDB" id="A0A6B2JXX6"/>
<dbReference type="Pfam" id="PF00027">
    <property type="entry name" value="cNMP_binding"/>
    <property type="match status" value="1"/>
</dbReference>
<dbReference type="EMBL" id="JAAGAB010000002">
    <property type="protein sequence ID" value="NDV01459.1"/>
    <property type="molecule type" value="Genomic_DNA"/>
</dbReference>
<dbReference type="InterPro" id="IPR000595">
    <property type="entry name" value="cNMP-bd_dom"/>
</dbReference>
<keyword evidence="3" id="KW-0804">Transcription</keyword>
<keyword evidence="1" id="KW-0805">Transcription regulation</keyword>
<dbReference type="SUPFAM" id="SSF51206">
    <property type="entry name" value="cAMP-binding domain-like"/>
    <property type="match status" value="1"/>
</dbReference>
<dbReference type="CDD" id="cd00038">
    <property type="entry name" value="CAP_ED"/>
    <property type="match status" value="1"/>
</dbReference>
<dbReference type="GO" id="GO:0006355">
    <property type="term" value="P:regulation of DNA-templated transcription"/>
    <property type="evidence" value="ECO:0007669"/>
    <property type="project" value="InterPro"/>
</dbReference>
<feature type="domain" description="HTH crp-type" evidence="4">
    <location>
        <begin position="149"/>
        <end position="224"/>
    </location>
</feature>
<proteinExistence type="predicted"/>
<evidence type="ECO:0000259" key="4">
    <source>
        <dbReference type="PROSITE" id="PS51063"/>
    </source>
</evidence>
<evidence type="ECO:0000313" key="5">
    <source>
        <dbReference type="EMBL" id="NDV01459.1"/>
    </source>
</evidence>
<dbReference type="Gene3D" id="1.10.10.10">
    <property type="entry name" value="Winged helix-like DNA-binding domain superfamily/Winged helix DNA-binding domain"/>
    <property type="match status" value="1"/>
</dbReference>
<dbReference type="Proteomes" id="UP000474757">
    <property type="component" value="Unassembled WGS sequence"/>
</dbReference>
<keyword evidence="2" id="KW-0238">DNA-binding</keyword>
<dbReference type="Pfam" id="PF13545">
    <property type="entry name" value="HTH_Crp_2"/>
    <property type="match status" value="1"/>
</dbReference>
<sequence>MSTPCSHCPLRKHDIFVEMTRDEVRHTEAFKAGELRIAPGTHLLIEGAGSAQLYTALEGMGLRYKSLADGSRQVLNIIFPGDFIGLQAGVIGEMKHSVVATTPMTLCVFDRGDFFGFVKTNPNRGFDISWLAAVEEHFLGEALATVGQRDATERIAWALTKIFQRGRALGLVNDSGAMTFPFRQQDLADLLGLSLVHTNKTLARLRRHNLVRWQDGQLAVPGLQPLAEMAGIELEAPPRRPLI</sequence>
<dbReference type="InterPro" id="IPR036390">
    <property type="entry name" value="WH_DNA-bd_sf"/>
</dbReference>
<dbReference type="Gene3D" id="2.60.120.10">
    <property type="entry name" value="Jelly Rolls"/>
    <property type="match status" value="1"/>
</dbReference>
<gene>
    <name evidence="5" type="ORF">GZA08_10830</name>
</gene>
<keyword evidence="6" id="KW-1185">Reference proteome</keyword>
<dbReference type="SUPFAM" id="SSF46785">
    <property type="entry name" value="Winged helix' DNA-binding domain"/>
    <property type="match status" value="1"/>
</dbReference>
<dbReference type="PROSITE" id="PS51063">
    <property type="entry name" value="HTH_CRP_2"/>
    <property type="match status" value="1"/>
</dbReference>
<evidence type="ECO:0000256" key="3">
    <source>
        <dbReference type="ARBA" id="ARBA00023163"/>
    </source>
</evidence>
<dbReference type="InterPro" id="IPR036388">
    <property type="entry name" value="WH-like_DNA-bd_sf"/>
</dbReference>
<dbReference type="SMART" id="SM00419">
    <property type="entry name" value="HTH_CRP"/>
    <property type="match status" value="1"/>
</dbReference>
<evidence type="ECO:0000313" key="6">
    <source>
        <dbReference type="Proteomes" id="UP000474757"/>
    </source>
</evidence>
<dbReference type="InterPro" id="IPR014710">
    <property type="entry name" value="RmlC-like_jellyroll"/>
</dbReference>
<organism evidence="5 6">
    <name type="scientific">Pseudoroseicyclus tamaricis</name>
    <dbReference type="NCBI Taxonomy" id="2705421"/>
    <lineage>
        <taxon>Bacteria</taxon>
        <taxon>Pseudomonadati</taxon>
        <taxon>Pseudomonadota</taxon>
        <taxon>Alphaproteobacteria</taxon>
        <taxon>Rhodobacterales</taxon>
        <taxon>Paracoccaceae</taxon>
        <taxon>Pseudoroseicyclus</taxon>
    </lineage>
</organism>